<evidence type="ECO:0000313" key="3">
    <source>
        <dbReference type="Proteomes" id="UP001451606"/>
    </source>
</evidence>
<dbReference type="Proteomes" id="UP001451606">
    <property type="component" value="Chromosome"/>
</dbReference>
<name>A0AAX4NHQ3_9ARCH</name>
<evidence type="ECO:0000313" key="2">
    <source>
        <dbReference type="EMBL" id="WYY00990.1"/>
    </source>
</evidence>
<evidence type="ECO:0000256" key="1">
    <source>
        <dbReference type="SAM" id="MobiDB-lite"/>
    </source>
</evidence>
<dbReference type="RefSeq" id="WP_393971312.1">
    <property type="nucleotide sequence ID" value="NZ_CP133772.1"/>
</dbReference>
<sequence>MVSSSANVTSNYETVTASPPSISYGQQAYGMTLANDIMNLQHLILSSYNLHKDSSAPNLTSGAFSLNYGGGYLENTGIYTIPMHS</sequence>
<organism evidence="2 3">
    <name type="scientific">Oxyplasma meridianum</name>
    <dbReference type="NCBI Taxonomy" id="3073602"/>
    <lineage>
        <taxon>Archaea</taxon>
        <taxon>Methanobacteriati</taxon>
        <taxon>Thermoplasmatota</taxon>
        <taxon>Thermoplasmata</taxon>
        <taxon>Thermoplasmatales</taxon>
        <taxon>Thermoplasmataceae</taxon>
        <taxon>Oxyplasma</taxon>
    </lineage>
</organism>
<gene>
    <name evidence="2" type="ORF">OXIME_001584</name>
</gene>
<dbReference type="EMBL" id="CP133772">
    <property type="protein sequence ID" value="WYY00990.1"/>
    <property type="molecule type" value="Genomic_DNA"/>
</dbReference>
<keyword evidence="3" id="KW-1185">Reference proteome</keyword>
<dbReference type="GeneID" id="95968322"/>
<protein>
    <submittedName>
        <fullName evidence="2">Uncharacterized protein</fullName>
    </submittedName>
</protein>
<accession>A0AAX4NHQ3</accession>
<proteinExistence type="predicted"/>
<dbReference type="AlphaFoldDB" id="A0AAX4NHQ3"/>
<reference evidence="2 3" key="1">
    <citation type="submission" date="2023-09" db="EMBL/GenBank/DDBJ databases">
        <authorList>
            <person name="Golyshina O.V."/>
            <person name="Lunev E.A."/>
            <person name="Bargiela R."/>
            <person name="Gaines M.C."/>
            <person name="Daum B."/>
            <person name="Bale N.J."/>
            <person name="Koenen M."/>
            <person name="Sinninghe Damst J.S."/>
            <person name="Yakimov M."/>
            <person name="Golyshin P.N."/>
        </authorList>
    </citation>
    <scope>NUCLEOTIDE SEQUENCE [LARGE SCALE GENOMIC DNA]</scope>
    <source>
        <strain evidence="2 3">M1</strain>
    </source>
</reference>
<feature type="region of interest" description="Disordered" evidence="1">
    <location>
        <begin position="1"/>
        <end position="22"/>
    </location>
</feature>
<dbReference type="KEGG" id="omr:OXIME_001584"/>